<name>A0ABS1WW73_9GAMM</name>
<feature type="compositionally biased region" description="Basic and acidic residues" evidence="1">
    <location>
        <begin position="43"/>
        <end position="54"/>
    </location>
</feature>
<evidence type="ECO:0000259" key="2">
    <source>
        <dbReference type="Pfam" id="PF12728"/>
    </source>
</evidence>
<protein>
    <submittedName>
        <fullName evidence="3">AlpA family phage regulatory protein</fullName>
    </submittedName>
</protein>
<dbReference type="InterPro" id="IPR041657">
    <property type="entry name" value="HTH_17"/>
</dbReference>
<gene>
    <name evidence="3" type="ORF">JM946_10565</name>
</gene>
<comment type="caution">
    <text evidence="3">The sequence shown here is derived from an EMBL/GenBank/DDBJ whole genome shotgun (WGS) entry which is preliminary data.</text>
</comment>
<dbReference type="RefSeq" id="WP_203167253.1">
    <property type="nucleotide sequence ID" value="NZ_JAEVLS010000002.1"/>
</dbReference>
<dbReference type="EMBL" id="JAEVLS010000002">
    <property type="protein sequence ID" value="MBM0105197.1"/>
    <property type="molecule type" value="Genomic_DNA"/>
</dbReference>
<feature type="region of interest" description="Disordered" evidence="1">
    <location>
        <begin position="35"/>
        <end position="60"/>
    </location>
</feature>
<dbReference type="Proteomes" id="UP000661077">
    <property type="component" value="Unassembled WGS sequence"/>
</dbReference>
<dbReference type="Gene3D" id="1.10.1660.10">
    <property type="match status" value="1"/>
</dbReference>
<reference evidence="3 4" key="1">
    <citation type="journal article" date="2021" name="Int. J. Syst. Evol. Microbiol.">
        <title>Steroidobacter gossypii sp. nov., isolated from soil of cotton cropping field.</title>
        <authorList>
            <person name="Huang R."/>
            <person name="Yang S."/>
            <person name="Zhen C."/>
            <person name="Liu W."/>
        </authorList>
    </citation>
    <scope>NUCLEOTIDE SEQUENCE [LARGE SCALE GENOMIC DNA]</scope>
    <source>
        <strain evidence="3 4">S1-65</strain>
    </source>
</reference>
<evidence type="ECO:0000313" key="4">
    <source>
        <dbReference type="Proteomes" id="UP000661077"/>
    </source>
</evidence>
<dbReference type="InterPro" id="IPR009061">
    <property type="entry name" value="DNA-bd_dom_put_sf"/>
</dbReference>
<organism evidence="3 4">
    <name type="scientific">Steroidobacter gossypii</name>
    <dbReference type="NCBI Taxonomy" id="2805490"/>
    <lineage>
        <taxon>Bacteria</taxon>
        <taxon>Pseudomonadati</taxon>
        <taxon>Pseudomonadota</taxon>
        <taxon>Gammaproteobacteria</taxon>
        <taxon>Steroidobacterales</taxon>
        <taxon>Steroidobacteraceae</taxon>
        <taxon>Steroidobacter</taxon>
    </lineage>
</organism>
<accession>A0ABS1WW73</accession>
<feature type="domain" description="Helix-turn-helix" evidence="2">
    <location>
        <begin position="4"/>
        <end position="50"/>
    </location>
</feature>
<evidence type="ECO:0000256" key="1">
    <source>
        <dbReference type="SAM" id="MobiDB-lite"/>
    </source>
</evidence>
<evidence type="ECO:0000313" key="3">
    <source>
        <dbReference type="EMBL" id="MBM0105197.1"/>
    </source>
</evidence>
<dbReference type="Pfam" id="PF12728">
    <property type="entry name" value="HTH_17"/>
    <property type="match status" value="1"/>
</dbReference>
<keyword evidence="4" id="KW-1185">Reference proteome</keyword>
<dbReference type="SUPFAM" id="SSF46955">
    <property type="entry name" value="Putative DNA-binding domain"/>
    <property type="match status" value="1"/>
</dbReference>
<proteinExistence type="predicted"/>
<sequence>MQQYLSDAQLAERYHVSRSTIWRWTNRDLLPKPVQLSPGTTRWRKDEIERHEATKQQSAA</sequence>